<evidence type="ECO:0000313" key="2">
    <source>
        <dbReference type="EMBL" id="GEL20554.1"/>
    </source>
</evidence>
<dbReference type="AlphaFoldDB" id="A0A511DA76"/>
<accession>A0A511DA76</accession>
<feature type="compositionally biased region" description="Basic residues" evidence="1">
    <location>
        <begin position="99"/>
        <end position="113"/>
    </location>
</feature>
<gene>
    <name evidence="2" type="ORF">PA7_43910</name>
</gene>
<dbReference type="EMBL" id="BJVI01000077">
    <property type="protein sequence ID" value="GEL20554.1"/>
    <property type="molecule type" value="Genomic_DNA"/>
</dbReference>
<dbReference type="Proteomes" id="UP000321328">
    <property type="component" value="Unassembled WGS sequence"/>
</dbReference>
<evidence type="ECO:0000256" key="1">
    <source>
        <dbReference type="SAM" id="MobiDB-lite"/>
    </source>
</evidence>
<organism evidence="2 3">
    <name type="scientific">Pseudonocardia asaccharolytica DSM 44247 = NBRC 16224</name>
    <dbReference type="NCBI Taxonomy" id="1123024"/>
    <lineage>
        <taxon>Bacteria</taxon>
        <taxon>Bacillati</taxon>
        <taxon>Actinomycetota</taxon>
        <taxon>Actinomycetes</taxon>
        <taxon>Pseudonocardiales</taxon>
        <taxon>Pseudonocardiaceae</taxon>
        <taxon>Pseudonocardia</taxon>
    </lineage>
</organism>
<proteinExistence type="predicted"/>
<keyword evidence="3" id="KW-1185">Reference proteome</keyword>
<comment type="caution">
    <text evidence="2">The sequence shown here is derived from an EMBL/GenBank/DDBJ whole genome shotgun (WGS) entry which is preliminary data.</text>
</comment>
<dbReference type="STRING" id="1123024.GCA_000423625_04866"/>
<evidence type="ECO:0000313" key="3">
    <source>
        <dbReference type="Proteomes" id="UP000321328"/>
    </source>
</evidence>
<sequence length="148" mass="15934">MAGPNRPARLNRALLILFGLLFFAAGVFVLTTGLAVLPAMRPDDPGIPTQLALPGWASWAAVVADTAAPLAAEIETYPRGAQGNRPALRQPHPAGAASRGRHPGPGRHQRITRPHRDPGTTRLRHALDIDALPADLLLHLDEARRRRV</sequence>
<reference evidence="2 3" key="1">
    <citation type="submission" date="2019-07" db="EMBL/GenBank/DDBJ databases">
        <title>Whole genome shotgun sequence of Pseudonocardia asaccharolytica NBRC 16224.</title>
        <authorList>
            <person name="Hosoyama A."/>
            <person name="Uohara A."/>
            <person name="Ohji S."/>
            <person name="Ichikawa N."/>
        </authorList>
    </citation>
    <scope>NUCLEOTIDE SEQUENCE [LARGE SCALE GENOMIC DNA]</scope>
    <source>
        <strain evidence="2 3">NBRC 16224</strain>
    </source>
</reference>
<feature type="region of interest" description="Disordered" evidence="1">
    <location>
        <begin position="77"/>
        <end position="121"/>
    </location>
</feature>
<name>A0A511DA76_9PSEU</name>
<dbReference type="RefSeq" id="WP_028931963.1">
    <property type="nucleotide sequence ID" value="NZ_AUII01000048.1"/>
</dbReference>
<protein>
    <submittedName>
        <fullName evidence="2">Uncharacterized protein</fullName>
    </submittedName>
</protein>